<gene>
    <name evidence="1" type="ORF">H0266_15445</name>
</gene>
<proteinExistence type="predicted"/>
<evidence type="ECO:0000313" key="2">
    <source>
        <dbReference type="Proteomes" id="UP000571017"/>
    </source>
</evidence>
<dbReference type="RefSeq" id="WP_181473322.1">
    <property type="nucleotide sequence ID" value="NZ_JACEFG010000003.1"/>
</dbReference>
<dbReference type="AlphaFoldDB" id="A0A838CVW5"/>
<protein>
    <submittedName>
        <fullName evidence="1">Uncharacterized protein</fullName>
    </submittedName>
</protein>
<sequence>MSYNEKQLFQRELAILEELNSELSVSEDHKTLLNDQMELFNKAIEEISEIY</sequence>
<reference evidence="1 2" key="1">
    <citation type="journal article" date="2004" name="Extremophiles">
        <title>Halobacillus locisalis sp. nov., a halophilic bacterium isolated from a marine solar saltern of the Yellow Sea in Korea.</title>
        <authorList>
            <person name="Yoon J.H."/>
            <person name="Kang K.H."/>
            <person name="Oh T.K."/>
            <person name="Park Y.H."/>
        </authorList>
    </citation>
    <scope>NUCLEOTIDE SEQUENCE [LARGE SCALE GENOMIC DNA]</scope>
    <source>
        <strain evidence="1 2">KCTC 3788</strain>
    </source>
</reference>
<dbReference type="Proteomes" id="UP000571017">
    <property type="component" value="Unassembled WGS sequence"/>
</dbReference>
<keyword evidence="2" id="KW-1185">Reference proteome</keyword>
<name>A0A838CVW5_9BACI</name>
<organism evidence="1 2">
    <name type="scientific">Halobacillus locisalis</name>
    <dbReference type="NCBI Taxonomy" id="220753"/>
    <lineage>
        <taxon>Bacteria</taxon>
        <taxon>Bacillati</taxon>
        <taxon>Bacillota</taxon>
        <taxon>Bacilli</taxon>
        <taxon>Bacillales</taxon>
        <taxon>Bacillaceae</taxon>
        <taxon>Halobacillus</taxon>
    </lineage>
</organism>
<accession>A0A838CVW5</accession>
<comment type="caution">
    <text evidence="1">The sequence shown here is derived from an EMBL/GenBank/DDBJ whole genome shotgun (WGS) entry which is preliminary data.</text>
</comment>
<evidence type="ECO:0000313" key="1">
    <source>
        <dbReference type="EMBL" id="MBA2176292.1"/>
    </source>
</evidence>
<dbReference type="EMBL" id="JACEFG010000003">
    <property type="protein sequence ID" value="MBA2176292.1"/>
    <property type="molecule type" value="Genomic_DNA"/>
</dbReference>